<dbReference type="InterPro" id="IPR029052">
    <property type="entry name" value="Metallo-depent_PP-like"/>
</dbReference>
<comment type="caution">
    <text evidence="3">The sequence shown here is derived from an EMBL/GenBank/DDBJ whole genome shotgun (WGS) entry which is preliminary data.</text>
</comment>
<dbReference type="InterPro" id="IPR041796">
    <property type="entry name" value="Mre11_N"/>
</dbReference>
<dbReference type="GO" id="GO:0004527">
    <property type="term" value="F:exonuclease activity"/>
    <property type="evidence" value="ECO:0007669"/>
    <property type="project" value="UniProtKB-KW"/>
</dbReference>
<evidence type="ECO:0000313" key="4">
    <source>
        <dbReference type="Proteomes" id="UP000277108"/>
    </source>
</evidence>
<protein>
    <submittedName>
        <fullName evidence="3">DNA repair exonuclease SbcCD nuclease subunit</fullName>
    </submittedName>
</protein>
<reference evidence="3 4" key="1">
    <citation type="submission" date="2018-11" db="EMBL/GenBank/DDBJ databases">
        <title>Genomic Encyclopedia of Type Strains, Phase IV (KMG-IV): sequencing the most valuable type-strain genomes for metagenomic binning, comparative biology and taxonomic classification.</title>
        <authorList>
            <person name="Goeker M."/>
        </authorList>
    </citation>
    <scope>NUCLEOTIDE SEQUENCE [LARGE SCALE GENOMIC DNA]</scope>
    <source>
        <strain evidence="3 4">DSM 29158</strain>
    </source>
</reference>
<dbReference type="Proteomes" id="UP000277108">
    <property type="component" value="Unassembled WGS sequence"/>
</dbReference>
<keyword evidence="4" id="KW-1185">Reference proteome</keyword>
<keyword evidence="3" id="KW-0540">Nuclease</keyword>
<accession>A0A3N5CDS3</accession>
<organism evidence="3 4">
    <name type="scientific">Abyssicoccus albus</name>
    <dbReference type="NCBI Taxonomy" id="1817405"/>
    <lineage>
        <taxon>Bacteria</taxon>
        <taxon>Bacillati</taxon>
        <taxon>Bacillota</taxon>
        <taxon>Bacilli</taxon>
        <taxon>Bacillales</taxon>
        <taxon>Abyssicoccaceae</taxon>
    </lineage>
</organism>
<accession>A0A1Q1G0H1</accession>
<keyword evidence="1" id="KW-0378">Hydrolase</keyword>
<dbReference type="PIRSF" id="PIRSF033091">
    <property type="entry name" value="Pesterase_YhaO"/>
    <property type="match status" value="1"/>
</dbReference>
<dbReference type="Pfam" id="PF00149">
    <property type="entry name" value="Metallophos"/>
    <property type="match status" value="1"/>
</dbReference>
<dbReference type="InterPro" id="IPR050535">
    <property type="entry name" value="DNA_Repair-Maintenance_Comp"/>
</dbReference>
<sequence length="394" mass="46802">MISFIHCADLHLDSPFKSKHHLPETILNKVMQSGYESFRKIVQHAIDKEVDFIIISGDVFDQLNRTLKAEVFIRDMFEQLQDHDIFVYMIHGNHDPLNDGVKTTLPENVVVFDKDVGSYELITKRNEHVFIHGFSYQKDMSYENKLDEYPTNHENKGIHIGILHGTYSKAMDVKERYTEFTLEQLNEKLYHYWALGHIHKRQMLSDLPEIHYPGNIQGRHINESGEKGFLYVQGDKAKLKTRFIPTQSIVWNRITIETEAETTQQLFDEIKSYKDNHREHYSQMIYLELDHKTKDVDNIDLLEIRQLLNENELREKNFIWLEDLTWNHSTRMHDMLIQEFRSTFLERDDLVQEATQDLYLNPKANRYLKQLNDVDNEQLLLDGEAYLNSLMRRS</sequence>
<feature type="domain" description="Calcineurin-like phosphoesterase" evidence="2">
    <location>
        <begin position="3"/>
        <end position="199"/>
    </location>
</feature>
<dbReference type="EMBL" id="RKRK01000002">
    <property type="protein sequence ID" value="RPF58342.1"/>
    <property type="molecule type" value="Genomic_DNA"/>
</dbReference>
<evidence type="ECO:0000256" key="1">
    <source>
        <dbReference type="ARBA" id="ARBA00022801"/>
    </source>
</evidence>
<keyword evidence="3" id="KW-0269">Exonuclease</keyword>
<dbReference type="STRING" id="1849491.BVH56_02430"/>
<dbReference type="InterPro" id="IPR004843">
    <property type="entry name" value="Calcineurin-like_PHP"/>
</dbReference>
<dbReference type="PANTHER" id="PTHR30337:SF7">
    <property type="entry name" value="PHOSPHOESTERASE"/>
    <property type="match status" value="1"/>
</dbReference>
<dbReference type="SUPFAM" id="SSF56300">
    <property type="entry name" value="Metallo-dependent phosphatases"/>
    <property type="match status" value="1"/>
</dbReference>
<dbReference type="RefSeq" id="WP_077139932.1">
    <property type="nucleotide sequence ID" value="NZ_CBCSGK010000012.1"/>
</dbReference>
<dbReference type="OrthoDB" id="9773856at2"/>
<dbReference type="CDD" id="cd00840">
    <property type="entry name" value="MPP_Mre11_N"/>
    <property type="match status" value="1"/>
</dbReference>
<proteinExistence type="predicted"/>
<dbReference type="AlphaFoldDB" id="A0A1Q1G0H1"/>
<name>A0A1Q1G0H1_9BACL</name>
<dbReference type="Gene3D" id="3.60.21.10">
    <property type="match status" value="1"/>
</dbReference>
<dbReference type="PANTHER" id="PTHR30337">
    <property type="entry name" value="COMPONENT OF ATP-DEPENDENT DSDNA EXONUCLEASE"/>
    <property type="match status" value="1"/>
</dbReference>
<dbReference type="InterPro" id="IPR014576">
    <property type="entry name" value="Pesterase_YhaO"/>
</dbReference>
<evidence type="ECO:0000259" key="2">
    <source>
        <dbReference type="Pfam" id="PF00149"/>
    </source>
</evidence>
<gene>
    <name evidence="3" type="ORF">EDD62_0988</name>
</gene>
<evidence type="ECO:0000313" key="3">
    <source>
        <dbReference type="EMBL" id="RPF58342.1"/>
    </source>
</evidence>